<comment type="cofactor">
    <cofactor evidence="1">
        <name>heme</name>
        <dbReference type="ChEBI" id="CHEBI:30413"/>
    </cofactor>
</comment>
<evidence type="ECO:0000256" key="7">
    <source>
        <dbReference type="ARBA" id="ARBA00022448"/>
    </source>
</evidence>
<evidence type="ECO:0000256" key="3">
    <source>
        <dbReference type="ARBA" id="ARBA00004141"/>
    </source>
</evidence>
<comment type="subunit">
    <text evidence="5">Part of an enzyme complex containing four subunits: a flavoprotein, an iron-sulfur protein, plus two membrane-anchoring proteins, SdhC and SdhD.</text>
</comment>
<keyword evidence="15 16" id="KW-0472">Membrane</keyword>
<keyword evidence="9" id="KW-0349">Heme</keyword>
<comment type="function">
    <text evidence="2">Membrane-anchoring subunit of succinate dehydrogenase (SDH).</text>
</comment>
<protein>
    <recommendedName>
        <fullName evidence="6">Succinate dehydrogenase hydrophobic membrane anchor subunit</fullName>
    </recommendedName>
</protein>
<feature type="transmembrane region" description="Helical" evidence="16">
    <location>
        <begin position="24"/>
        <end position="45"/>
    </location>
</feature>
<dbReference type="InterPro" id="IPR000701">
    <property type="entry name" value="SuccDH_FuR_B_TM-su"/>
</dbReference>
<organism evidence="17 18">
    <name type="scientific">Acidimangrovimonas pyrenivorans</name>
    <dbReference type="NCBI Taxonomy" id="2030798"/>
    <lineage>
        <taxon>Bacteria</taxon>
        <taxon>Pseudomonadati</taxon>
        <taxon>Pseudomonadota</taxon>
        <taxon>Alphaproteobacteria</taxon>
        <taxon>Rhodobacterales</taxon>
        <taxon>Paracoccaceae</taxon>
        <taxon>Acidimangrovimonas</taxon>
    </lineage>
</organism>
<evidence type="ECO:0000256" key="8">
    <source>
        <dbReference type="ARBA" id="ARBA00022532"/>
    </source>
</evidence>
<evidence type="ECO:0000313" key="17">
    <source>
        <dbReference type="EMBL" id="MFC2968449.1"/>
    </source>
</evidence>
<dbReference type="EMBL" id="JBHRSK010000006">
    <property type="protein sequence ID" value="MFC2968449.1"/>
    <property type="molecule type" value="Genomic_DNA"/>
</dbReference>
<dbReference type="SUPFAM" id="SSF81343">
    <property type="entry name" value="Fumarate reductase respiratory complex transmembrane subunits"/>
    <property type="match status" value="1"/>
</dbReference>
<evidence type="ECO:0000256" key="5">
    <source>
        <dbReference type="ARBA" id="ARBA00011558"/>
    </source>
</evidence>
<evidence type="ECO:0000256" key="15">
    <source>
        <dbReference type="ARBA" id="ARBA00023136"/>
    </source>
</evidence>
<dbReference type="Pfam" id="PF01127">
    <property type="entry name" value="Sdh_cyt"/>
    <property type="match status" value="1"/>
</dbReference>
<proteinExistence type="predicted"/>
<reference evidence="18" key="1">
    <citation type="journal article" date="2019" name="Int. J. Syst. Evol. Microbiol.">
        <title>The Global Catalogue of Microorganisms (GCM) 10K type strain sequencing project: providing services to taxonomists for standard genome sequencing and annotation.</title>
        <authorList>
            <consortium name="The Broad Institute Genomics Platform"/>
            <consortium name="The Broad Institute Genome Sequencing Center for Infectious Disease"/>
            <person name="Wu L."/>
            <person name="Ma J."/>
        </authorList>
    </citation>
    <scope>NUCLEOTIDE SEQUENCE [LARGE SCALE GENOMIC DNA]</scope>
    <source>
        <strain evidence="18">KCTC 62192</strain>
    </source>
</reference>
<keyword evidence="12" id="KW-0249">Electron transport</keyword>
<evidence type="ECO:0000256" key="11">
    <source>
        <dbReference type="ARBA" id="ARBA00022723"/>
    </source>
</evidence>
<comment type="pathway">
    <text evidence="4">Carbohydrate metabolism; tricarboxylic acid cycle.</text>
</comment>
<keyword evidence="14" id="KW-0408">Iron</keyword>
<dbReference type="Proteomes" id="UP001595443">
    <property type="component" value="Unassembled WGS sequence"/>
</dbReference>
<keyword evidence="13 16" id="KW-1133">Transmembrane helix</keyword>
<evidence type="ECO:0000256" key="9">
    <source>
        <dbReference type="ARBA" id="ARBA00022617"/>
    </source>
</evidence>
<evidence type="ECO:0000256" key="1">
    <source>
        <dbReference type="ARBA" id="ARBA00001971"/>
    </source>
</evidence>
<feature type="transmembrane region" description="Helical" evidence="16">
    <location>
        <begin position="106"/>
        <end position="128"/>
    </location>
</feature>
<dbReference type="CDD" id="cd03495">
    <property type="entry name" value="SQR_TypeC_SdhD_like"/>
    <property type="match status" value="1"/>
</dbReference>
<comment type="subcellular location">
    <subcellularLocation>
        <location evidence="3">Membrane</location>
        <topology evidence="3">Multi-pass membrane protein</topology>
    </subcellularLocation>
</comment>
<keyword evidence="7" id="KW-0813">Transport</keyword>
<evidence type="ECO:0000256" key="13">
    <source>
        <dbReference type="ARBA" id="ARBA00022989"/>
    </source>
</evidence>
<dbReference type="InterPro" id="IPR014312">
    <property type="entry name" value="Succ_DH_anchor"/>
</dbReference>
<dbReference type="RefSeq" id="WP_377833149.1">
    <property type="nucleotide sequence ID" value="NZ_JBHRSK010000006.1"/>
</dbReference>
<name>A0ABV7AGF0_9RHOB</name>
<evidence type="ECO:0000256" key="10">
    <source>
        <dbReference type="ARBA" id="ARBA00022692"/>
    </source>
</evidence>
<dbReference type="InterPro" id="IPR034804">
    <property type="entry name" value="SQR/QFR_C/D"/>
</dbReference>
<feature type="transmembrane region" description="Helical" evidence="16">
    <location>
        <begin position="65"/>
        <end position="86"/>
    </location>
</feature>
<keyword evidence="10 16" id="KW-0812">Transmembrane</keyword>
<accession>A0ABV7AGF0</accession>
<evidence type="ECO:0000256" key="16">
    <source>
        <dbReference type="SAM" id="Phobius"/>
    </source>
</evidence>
<keyword evidence="8" id="KW-0816">Tricarboxylic acid cycle</keyword>
<dbReference type="Gene3D" id="1.20.1300.10">
    <property type="entry name" value="Fumarate reductase/succinate dehydrogenase, transmembrane subunit"/>
    <property type="match status" value="1"/>
</dbReference>
<keyword evidence="11" id="KW-0479">Metal-binding</keyword>
<evidence type="ECO:0000256" key="4">
    <source>
        <dbReference type="ARBA" id="ARBA00005163"/>
    </source>
</evidence>
<evidence type="ECO:0000256" key="14">
    <source>
        <dbReference type="ARBA" id="ARBA00023004"/>
    </source>
</evidence>
<evidence type="ECO:0000256" key="2">
    <source>
        <dbReference type="ARBA" id="ARBA00004050"/>
    </source>
</evidence>
<sequence>MSYKTDYKRVAGLGSAKNGTHHFVIQRLSAIALIPAAVLFLYTFVGVLGRGYDAVIATYSRPVPALIALMFIAALFEHLRLGLQVVIEDYVSGERARMRWLIVNALFWRAAMIVGLFAVAKIAFLTIAA</sequence>
<gene>
    <name evidence="17" type="primary">sdhD</name>
    <name evidence="17" type="ORF">ACFOES_10115</name>
</gene>
<dbReference type="NCBIfam" id="TIGR02968">
    <property type="entry name" value="succ_dehyd_anc"/>
    <property type="match status" value="1"/>
</dbReference>
<evidence type="ECO:0000256" key="6">
    <source>
        <dbReference type="ARBA" id="ARBA00019425"/>
    </source>
</evidence>
<comment type="caution">
    <text evidence="17">The sequence shown here is derived from an EMBL/GenBank/DDBJ whole genome shotgun (WGS) entry which is preliminary data.</text>
</comment>
<evidence type="ECO:0000313" key="18">
    <source>
        <dbReference type="Proteomes" id="UP001595443"/>
    </source>
</evidence>
<keyword evidence="18" id="KW-1185">Reference proteome</keyword>
<evidence type="ECO:0000256" key="12">
    <source>
        <dbReference type="ARBA" id="ARBA00022982"/>
    </source>
</evidence>